<dbReference type="InterPro" id="IPR039365">
    <property type="entry name" value="IS701-like"/>
</dbReference>
<dbReference type="EMBL" id="FNON01000008">
    <property type="protein sequence ID" value="SDY95955.1"/>
    <property type="molecule type" value="Genomic_DNA"/>
</dbReference>
<proteinExistence type="predicted"/>
<sequence>MLHTMDRTEYRSQAPVRTDAYDVILAELCSALFASLPRSDQRRKGVEYLRGLLCAPGRKSIRNIAALVGGQATEQSLHHFISDSTWDWTPVRRALAKYVARNAPPQAWVARPMVIPKAGRHSVGVSRRFCPSLGQALNAQQAIGVWAASEELSSPVGWRLHLSQAWLDDGQRRSRASIPDGAGLESLGDCAIEAYLETAARQDLPVLPLVMDAREMDVIAAVRKLRMAGVPLLIRITSTLRLTAADPALPGHSAEALPAQQIMGAARDFRRTVTWTDHGSSTATRMSLAAAVRVRMPYCGRGEFLLLGEGTSGRPWPAELWLTDLTGVPPATLLRLSKLVNRVDQDFTEIADKVGIRDFAGRSYDGWHRHITLASAAHAAAALSGSTDQGMSFVS</sequence>
<keyword evidence="3" id="KW-1185">Reference proteome</keyword>
<gene>
    <name evidence="2" type="ORF">SAMN05421504_10813</name>
</gene>
<evidence type="ECO:0000313" key="3">
    <source>
        <dbReference type="Proteomes" id="UP000199515"/>
    </source>
</evidence>
<dbReference type="PANTHER" id="PTHR33627:SF1">
    <property type="entry name" value="TRANSPOSASE"/>
    <property type="match status" value="1"/>
</dbReference>
<feature type="domain" description="Transposase IS701-like DDE" evidence="1">
    <location>
        <begin position="32"/>
        <end position="279"/>
    </location>
</feature>
<dbReference type="AlphaFoldDB" id="A0A1H3P554"/>
<dbReference type="STRING" id="589385.SAMN05421504_10813"/>
<accession>A0A1H3P554</accession>
<protein>
    <submittedName>
        <fullName evidence="2">Syndecan 1</fullName>
    </submittedName>
</protein>
<reference evidence="2 3" key="1">
    <citation type="submission" date="2016-10" db="EMBL/GenBank/DDBJ databases">
        <authorList>
            <person name="de Groot N.N."/>
        </authorList>
    </citation>
    <scope>NUCLEOTIDE SEQUENCE [LARGE SCALE GENOMIC DNA]</scope>
    <source>
        <strain evidence="2 3">CPCC 202699</strain>
    </source>
</reference>
<dbReference type="Proteomes" id="UP000199515">
    <property type="component" value="Unassembled WGS sequence"/>
</dbReference>
<dbReference type="Pfam" id="PF13546">
    <property type="entry name" value="DDE_5"/>
    <property type="match status" value="1"/>
</dbReference>
<evidence type="ECO:0000313" key="2">
    <source>
        <dbReference type="EMBL" id="SDY95955.1"/>
    </source>
</evidence>
<name>A0A1H3P554_9PSEU</name>
<dbReference type="InterPro" id="IPR038721">
    <property type="entry name" value="IS701-like_DDE_dom"/>
</dbReference>
<organism evidence="2 3">
    <name type="scientific">Amycolatopsis xylanica</name>
    <dbReference type="NCBI Taxonomy" id="589385"/>
    <lineage>
        <taxon>Bacteria</taxon>
        <taxon>Bacillati</taxon>
        <taxon>Actinomycetota</taxon>
        <taxon>Actinomycetes</taxon>
        <taxon>Pseudonocardiales</taxon>
        <taxon>Pseudonocardiaceae</taxon>
        <taxon>Amycolatopsis</taxon>
    </lineage>
</organism>
<dbReference type="PANTHER" id="PTHR33627">
    <property type="entry name" value="TRANSPOSASE"/>
    <property type="match status" value="1"/>
</dbReference>
<evidence type="ECO:0000259" key="1">
    <source>
        <dbReference type="Pfam" id="PF13546"/>
    </source>
</evidence>